<keyword evidence="2" id="KW-1185">Reference proteome</keyword>
<name>A0A9Q1I297_CONCO</name>
<dbReference type="Proteomes" id="UP001152803">
    <property type="component" value="Unassembled WGS sequence"/>
</dbReference>
<organism evidence="1 2">
    <name type="scientific">Conger conger</name>
    <name type="common">Conger eel</name>
    <name type="synonym">Muraena conger</name>
    <dbReference type="NCBI Taxonomy" id="82655"/>
    <lineage>
        <taxon>Eukaryota</taxon>
        <taxon>Metazoa</taxon>
        <taxon>Chordata</taxon>
        <taxon>Craniata</taxon>
        <taxon>Vertebrata</taxon>
        <taxon>Euteleostomi</taxon>
        <taxon>Actinopterygii</taxon>
        <taxon>Neopterygii</taxon>
        <taxon>Teleostei</taxon>
        <taxon>Anguilliformes</taxon>
        <taxon>Congridae</taxon>
        <taxon>Conger</taxon>
    </lineage>
</organism>
<sequence>MRYSKCTRYKLDVIKRLSDNGSVPGIDVNVTEIEQESCKDGWEYDKSIYFSTIVSEVPMTTSICFFGVLTGSFFWTTV</sequence>
<reference evidence="1" key="1">
    <citation type="journal article" date="2023" name="Science">
        <title>Genome structures resolve the early diversification of teleost fishes.</title>
        <authorList>
            <person name="Parey E."/>
            <person name="Louis A."/>
            <person name="Montfort J."/>
            <person name="Bouchez O."/>
            <person name="Roques C."/>
            <person name="Iampietro C."/>
            <person name="Lluch J."/>
            <person name="Castinel A."/>
            <person name="Donnadieu C."/>
            <person name="Desvignes T."/>
            <person name="Floi Bucao C."/>
            <person name="Jouanno E."/>
            <person name="Wen M."/>
            <person name="Mejri S."/>
            <person name="Dirks R."/>
            <person name="Jansen H."/>
            <person name="Henkel C."/>
            <person name="Chen W.J."/>
            <person name="Zahm M."/>
            <person name="Cabau C."/>
            <person name="Klopp C."/>
            <person name="Thompson A.W."/>
            <person name="Robinson-Rechavi M."/>
            <person name="Braasch I."/>
            <person name="Lecointre G."/>
            <person name="Bobe J."/>
            <person name="Postlethwait J.H."/>
            <person name="Berthelot C."/>
            <person name="Roest Crollius H."/>
            <person name="Guiguen Y."/>
        </authorList>
    </citation>
    <scope>NUCLEOTIDE SEQUENCE</scope>
    <source>
        <strain evidence="1">Concon-B</strain>
    </source>
</reference>
<protein>
    <submittedName>
        <fullName evidence="1">Uncharacterized protein</fullName>
    </submittedName>
</protein>
<dbReference type="AlphaFoldDB" id="A0A9Q1I297"/>
<dbReference type="EMBL" id="JAFJMO010000005">
    <property type="protein sequence ID" value="KAJ8276711.1"/>
    <property type="molecule type" value="Genomic_DNA"/>
</dbReference>
<gene>
    <name evidence="1" type="ORF">COCON_G00084630</name>
</gene>
<comment type="caution">
    <text evidence="1">The sequence shown here is derived from an EMBL/GenBank/DDBJ whole genome shotgun (WGS) entry which is preliminary data.</text>
</comment>
<evidence type="ECO:0000313" key="2">
    <source>
        <dbReference type="Proteomes" id="UP001152803"/>
    </source>
</evidence>
<proteinExistence type="predicted"/>
<dbReference type="OrthoDB" id="3936150at2759"/>
<accession>A0A9Q1I297</accession>
<evidence type="ECO:0000313" key="1">
    <source>
        <dbReference type="EMBL" id="KAJ8276711.1"/>
    </source>
</evidence>